<dbReference type="AlphaFoldDB" id="L1KGT6"/>
<gene>
    <name evidence="2" type="ORF">STRIP9103_04221</name>
</gene>
<keyword evidence="1" id="KW-0732">Signal</keyword>
<evidence type="ECO:0008006" key="4">
    <source>
        <dbReference type="Google" id="ProtNLM"/>
    </source>
</evidence>
<comment type="caution">
    <text evidence="2">The sequence shown here is derived from an EMBL/GenBank/DDBJ whole genome shotgun (WGS) entry which is preliminary data.</text>
</comment>
<evidence type="ECO:0000313" key="3">
    <source>
        <dbReference type="Proteomes" id="UP000010411"/>
    </source>
</evidence>
<evidence type="ECO:0000256" key="1">
    <source>
        <dbReference type="SAM" id="SignalP"/>
    </source>
</evidence>
<sequence length="309" mass="31695">MRVRATAVAVSGVLALSAFAVPAAYAAGDSADGLGTSPTWAAAVSAGTGPSAFSAATAADATVANPDVTFVNMKVNGGKPIVVGATKHVKVPVTYTLKHAANLDVTSKTFLNGPFLYYKSMPTSVMEDFKEPVLFGDDAATCVDTSSTAASCKAVIDIKPADGNLANSLAGTWKVGGLALQGDVDSEELGQTWQGKLGTVKVQRQAKLTGANASPEPVRKGRTITVTSKLTRANWDTNKTPGYAGQPVKLQFKKKGTSTYKDVKTVKSSSTGALKTTVKATADGSYRFVFAGSNGTSTATSAADAIDVK</sequence>
<feature type="signal peptide" evidence="1">
    <location>
        <begin position="1"/>
        <end position="26"/>
    </location>
</feature>
<dbReference type="PATRIC" id="fig|698759.3.peg.9255"/>
<reference evidence="2 3" key="1">
    <citation type="submission" date="2012-11" db="EMBL/GenBank/DDBJ databases">
        <authorList>
            <person name="Huguet-Tapia J.C."/>
            <person name="Durkin A.S."/>
            <person name="Pettis G.S."/>
            <person name="Badger J.H."/>
        </authorList>
    </citation>
    <scope>NUCLEOTIDE SEQUENCE [LARGE SCALE GENOMIC DNA]</scope>
    <source>
        <strain evidence="2 3">91-03</strain>
    </source>
</reference>
<dbReference type="EMBL" id="AEJC01000686">
    <property type="protein sequence ID" value="EKX60011.1"/>
    <property type="molecule type" value="Genomic_DNA"/>
</dbReference>
<evidence type="ECO:0000313" key="2">
    <source>
        <dbReference type="EMBL" id="EKX60011.1"/>
    </source>
</evidence>
<protein>
    <recommendedName>
        <fullName evidence="4">Lipoprotein</fullName>
    </recommendedName>
</protein>
<name>L1KGT6_9ACTN</name>
<feature type="chain" id="PRO_5003952157" description="Lipoprotein" evidence="1">
    <location>
        <begin position="27"/>
        <end position="309"/>
    </location>
</feature>
<dbReference type="OrthoDB" id="3296851at2"/>
<dbReference type="Proteomes" id="UP000010411">
    <property type="component" value="Unassembled WGS sequence"/>
</dbReference>
<proteinExistence type="predicted"/>
<keyword evidence="3" id="KW-1185">Reference proteome</keyword>
<accession>L1KGT6</accession>
<dbReference type="RefSeq" id="WP_009344223.1">
    <property type="nucleotide sequence ID" value="NZ_AEJC01000686.1"/>
</dbReference>
<organism evidence="2 3">
    <name type="scientific">Streptomyces ipomoeae 91-03</name>
    <dbReference type="NCBI Taxonomy" id="698759"/>
    <lineage>
        <taxon>Bacteria</taxon>
        <taxon>Bacillati</taxon>
        <taxon>Actinomycetota</taxon>
        <taxon>Actinomycetes</taxon>
        <taxon>Kitasatosporales</taxon>
        <taxon>Streptomycetaceae</taxon>
        <taxon>Streptomyces</taxon>
    </lineage>
</organism>